<dbReference type="Proteomes" id="UP001165986">
    <property type="component" value="Unassembled WGS sequence"/>
</dbReference>
<dbReference type="RefSeq" id="WP_191762516.1">
    <property type="nucleotide sequence ID" value="NZ_VJXY01000130.1"/>
</dbReference>
<keyword evidence="2" id="KW-1185">Reference proteome</keyword>
<dbReference type="InterPro" id="IPR010982">
    <property type="entry name" value="Lambda_DNA-bd_dom_sf"/>
</dbReference>
<name>A0AA40VVT1_9NOST</name>
<gene>
    <name evidence="1" type="ORF">FNW02_37250</name>
</gene>
<evidence type="ECO:0000313" key="2">
    <source>
        <dbReference type="Proteomes" id="UP001165986"/>
    </source>
</evidence>
<dbReference type="CDD" id="cd00093">
    <property type="entry name" value="HTH_XRE"/>
    <property type="match status" value="1"/>
</dbReference>
<proteinExistence type="predicted"/>
<dbReference type="SUPFAM" id="SSF47413">
    <property type="entry name" value="lambda repressor-like DNA-binding domains"/>
    <property type="match status" value="1"/>
</dbReference>
<dbReference type="GO" id="GO:0003677">
    <property type="term" value="F:DNA binding"/>
    <property type="evidence" value="ECO:0007669"/>
    <property type="project" value="InterPro"/>
</dbReference>
<organism evidence="1 2">
    <name type="scientific">Komarekiella delphini-convector SJRDD-AB1</name>
    <dbReference type="NCBI Taxonomy" id="2593771"/>
    <lineage>
        <taxon>Bacteria</taxon>
        <taxon>Bacillati</taxon>
        <taxon>Cyanobacteriota</taxon>
        <taxon>Cyanophyceae</taxon>
        <taxon>Nostocales</taxon>
        <taxon>Nostocaceae</taxon>
        <taxon>Komarekiella</taxon>
        <taxon>Komarekiella delphini-convector</taxon>
    </lineage>
</organism>
<dbReference type="EMBL" id="VJXY01000130">
    <property type="protein sequence ID" value="MBD6621195.1"/>
    <property type="molecule type" value="Genomic_DNA"/>
</dbReference>
<reference evidence="1" key="1">
    <citation type="submission" date="2019-07" db="EMBL/GenBank/DDBJ databases">
        <title>Toxilogical consequences of a new and cryptic species of cyanobacteria (Komarekiella delphini-convector) recovered from the epidermis of a bottlenose dolphin and 1500 ft. in the air.</title>
        <authorList>
            <person name="Brown A.O."/>
            <person name="Dvorak P."/>
            <person name="Villanueva C.D."/>
            <person name="Foss A.J."/>
            <person name="Garvey A.D."/>
            <person name="Gibson Q.A."/>
            <person name="Johansen J.R."/>
            <person name="Casamatta D.A."/>
        </authorList>
    </citation>
    <scope>NUCLEOTIDE SEQUENCE</scope>
    <source>
        <strain evidence="1">SJRDD-AB1</strain>
    </source>
</reference>
<dbReference type="InterPro" id="IPR001387">
    <property type="entry name" value="Cro/C1-type_HTH"/>
</dbReference>
<accession>A0AA40VVT1</accession>
<protein>
    <submittedName>
        <fullName evidence="1">Helix-turn-helix transcriptional regulator</fullName>
    </submittedName>
</protein>
<evidence type="ECO:0000313" key="1">
    <source>
        <dbReference type="EMBL" id="MBD6621195.1"/>
    </source>
</evidence>
<sequence length="75" mass="8765">MTEITSLNDFFIRHPMYHRSLAELMGVSTSVVDKWSNGDRRISQRTLKELNRLHLLLDINPEIRNKYVKIAHCAA</sequence>
<comment type="caution">
    <text evidence="1">The sequence shown here is derived from an EMBL/GenBank/DDBJ whole genome shotgun (WGS) entry which is preliminary data.</text>
</comment>
<dbReference type="AlphaFoldDB" id="A0AA40VVT1"/>